<keyword evidence="3" id="KW-1185">Reference proteome</keyword>
<feature type="chain" id="PRO_5040734401" evidence="1">
    <location>
        <begin position="21"/>
        <end position="60"/>
    </location>
</feature>
<evidence type="ECO:0000313" key="2">
    <source>
        <dbReference type="EMBL" id="MBW2939053.1"/>
    </source>
</evidence>
<name>A0A9X1FRL3_9FLAO</name>
<protein>
    <submittedName>
        <fullName evidence="2">Uncharacterized protein</fullName>
    </submittedName>
</protein>
<organism evidence="2 3">
    <name type="scientific">Halomarinibacterium sedimenti</name>
    <dbReference type="NCBI Taxonomy" id="2857106"/>
    <lineage>
        <taxon>Bacteria</taxon>
        <taxon>Pseudomonadati</taxon>
        <taxon>Bacteroidota</taxon>
        <taxon>Flavobacteriia</taxon>
        <taxon>Flavobacteriales</taxon>
        <taxon>Flavobacteriaceae</taxon>
        <taxon>Halomarinibacterium</taxon>
    </lineage>
</organism>
<sequence length="60" mass="6599">MRTLLTILCIAFLASLTSCGSVQSHINTNKEIAGYTLKSKKELLQQKVLHTSIKTVVVQP</sequence>
<evidence type="ECO:0000313" key="3">
    <source>
        <dbReference type="Proteomes" id="UP001138686"/>
    </source>
</evidence>
<comment type="caution">
    <text evidence="2">The sequence shown here is derived from an EMBL/GenBank/DDBJ whole genome shotgun (WGS) entry which is preliminary data.</text>
</comment>
<keyword evidence="1" id="KW-0732">Signal</keyword>
<dbReference type="Proteomes" id="UP001138686">
    <property type="component" value="Unassembled WGS sequence"/>
</dbReference>
<evidence type="ECO:0000256" key="1">
    <source>
        <dbReference type="SAM" id="SignalP"/>
    </source>
</evidence>
<dbReference type="PROSITE" id="PS51257">
    <property type="entry name" value="PROKAR_LIPOPROTEIN"/>
    <property type="match status" value="1"/>
</dbReference>
<gene>
    <name evidence="2" type="ORF">KXJ69_13125</name>
</gene>
<dbReference type="AlphaFoldDB" id="A0A9X1FRL3"/>
<proteinExistence type="predicted"/>
<dbReference type="EMBL" id="JAHWDP010000008">
    <property type="protein sequence ID" value="MBW2939053.1"/>
    <property type="molecule type" value="Genomic_DNA"/>
</dbReference>
<accession>A0A9X1FRL3</accession>
<reference evidence="2" key="1">
    <citation type="submission" date="2021-07" db="EMBL/GenBank/DDBJ databases">
        <title>Aureisphaera sp. CAU 1614 isolated from sea sediment.</title>
        <authorList>
            <person name="Kim W."/>
        </authorList>
    </citation>
    <scope>NUCLEOTIDE SEQUENCE</scope>
    <source>
        <strain evidence="2">CAU 1614</strain>
    </source>
</reference>
<feature type="signal peptide" evidence="1">
    <location>
        <begin position="1"/>
        <end position="20"/>
    </location>
</feature>